<keyword evidence="3" id="KW-1185">Reference proteome</keyword>
<name>A0A8S3VMI0_MYTED</name>
<dbReference type="OrthoDB" id="10546493at2759"/>
<comment type="caution">
    <text evidence="2">The sequence shown here is derived from an EMBL/GenBank/DDBJ whole genome shotgun (WGS) entry which is preliminary data.</text>
</comment>
<dbReference type="Proteomes" id="UP000683360">
    <property type="component" value="Unassembled WGS sequence"/>
</dbReference>
<dbReference type="EMBL" id="CAJPWZ010003302">
    <property type="protein sequence ID" value="CAG2256355.1"/>
    <property type="molecule type" value="Genomic_DNA"/>
</dbReference>
<sequence length="165" mass="18288">MHYSGTIIDATIQSLLRSREQIEQNNAHSSPDAKPDAVESSEEITKSDGGNASKIISDVKKTTNKSTQMKETTRDQPSLTTEMSEEDILDLVRSVCSKGNYEMVIVPIDLWDFGGQKIYLMTHQLFISSRGTFVLIFNGSKGIHDEILDYAELPGCQSQRTTAGK</sequence>
<reference evidence="2" key="1">
    <citation type="submission" date="2021-03" db="EMBL/GenBank/DDBJ databases">
        <authorList>
            <person name="Bekaert M."/>
        </authorList>
    </citation>
    <scope>NUCLEOTIDE SEQUENCE</scope>
</reference>
<accession>A0A8S3VMI0</accession>
<evidence type="ECO:0000313" key="2">
    <source>
        <dbReference type="EMBL" id="CAG2256355.1"/>
    </source>
</evidence>
<evidence type="ECO:0000256" key="1">
    <source>
        <dbReference type="SAM" id="MobiDB-lite"/>
    </source>
</evidence>
<dbReference type="Gene3D" id="3.30.70.1390">
    <property type="entry name" value="ROC domain from the Parkinson's disease-associated leucine-rich repeat kinase 2"/>
    <property type="match status" value="1"/>
</dbReference>
<feature type="compositionally biased region" description="Polar residues" evidence="1">
    <location>
        <begin position="64"/>
        <end position="79"/>
    </location>
</feature>
<proteinExistence type="predicted"/>
<dbReference type="AlphaFoldDB" id="A0A8S3VMI0"/>
<organism evidence="2 3">
    <name type="scientific">Mytilus edulis</name>
    <name type="common">Blue mussel</name>
    <dbReference type="NCBI Taxonomy" id="6550"/>
    <lineage>
        <taxon>Eukaryota</taxon>
        <taxon>Metazoa</taxon>
        <taxon>Spiralia</taxon>
        <taxon>Lophotrochozoa</taxon>
        <taxon>Mollusca</taxon>
        <taxon>Bivalvia</taxon>
        <taxon>Autobranchia</taxon>
        <taxon>Pteriomorphia</taxon>
        <taxon>Mytilida</taxon>
        <taxon>Mytiloidea</taxon>
        <taxon>Mytilidae</taxon>
        <taxon>Mytilinae</taxon>
        <taxon>Mytilus</taxon>
    </lineage>
</organism>
<feature type="region of interest" description="Disordered" evidence="1">
    <location>
        <begin position="23"/>
        <end position="79"/>
    </location>
</feature>
<protein>
    <submittedName>
        <fullName evidence="2">Uncharacterized protein</fullName>
    </submittedName>
</protein>
<gene>
    <name evidence="2" type="ORF">MEDL_67688</name>
</gene>
<evidence type="ECO:0000313" key="3">
    <source>
        <dbReference type="Proteomes" id="UP000683360"/>
    </source>
</evidence>